<accession>A0AA36GPW9</accession>
<dbReference type="GO" id="GO:0005739">
    <property type="term" value="C:mitochondrion"/>
    <property type="evidence" value="ECO:0007669"/>
    <property type="project" value="TreeGrafter"/>
</dbReference>
<comment type="catalytic activity">
    <reaction evidence="9">
        <text>1,2-didecanoylglycerol + H2O = decanoylglycerol + decanoate + H(+)</text>
        <dbReference type="Rhea" id="RHEA:48596"/>
        <dbReference type="ChEBI" id="CHEBI:11152"/>
        <dbReference type="ChEBI" id="CHEBI:15377"/>
        <dbReference type="ChEBI" id="CHEBI:15378"/>
        <dbReference type="ChEBI" id="CHEBI:27689"/>
        <dbReference type="ChEBI" id="CHEBI:90605"/>
    </reaction>
</comment>
<evidence type="ECO:0000259" key="12">
    <source>
        <dbReference type="Pfam" id="PF00561"/>
    </source>
</evidence>
<dbReference type="EC" id="3.1.1.116" evidence="3"/>
<dbReference type="PANTHER" id="PTHR46118:SF4">
    <property type="entry name" value="PROTEIN ABHD11"/>
    <property type="match status" value="1"/>
</dbReference>
<evidence type="ECO:0000256" key="8">
    <source>
        <dbReference type="ARBA" id="ARBA00048283"/>
    </source>
</evidence>
<dbReference type="InterPro" id="IPR000073">
    <property type="entry name" value="AB_hydrolase_1"/>
</dbReference>
<comment type="catalytic activity">
    <reaction evidence="11">
        <text>1-octadecanoyl-2-(5Z,8Z,11Z,14Z-eicosatetraenoyl)-sn-glycerol + H2O = 2-(5Z,8Z,11Z,14Z-eicosatetraenoyl)-glycerol + octadecanoate + H(+)</text>
        <dbReference type="Rhea" id="RHEA:38507"/>
        <dbReference type="ChEBI" id="CHEBI:15377"/>
        <dbReference type="ChEBI" id="CHEBI:15378"/>
        <dbReference type="ChEBI" id="CHEBI:25629"/>
        <dbReference type="ChEBI" id="CHEBI:52392"/>
        <dbReference type="ChEBI" id="CHEBI:75728"/>
    </reaction>
</comment>
<dbReference type="Gene3D" id="3.40.50.1820">
    <property type="entry name" value="alpha/beta hydrolase"/>
    <property type="match status" value="1"/>
</dbReference>
<comment type="catalytic activity">
    <reaction evidence="5">
        <text>a 1,2-diacyl-sn-glycerol + H2O = a 2-acylglycerol + a fatty acid + H(+)</text>
        <dbReference type="Rhea" id="RHEA:33275"/>
        <dbReference type="ChEBI" id="CHEBI:15377"/>
        <dbReference type="ChEBI" id="CHEBI:15378"/>
        <dbReference type="ChEBI" id="CHEBI:17389"/>
        <dbReference type="ChEBI" id="CHEBI:17815"/>
        <dbReference type="ChEBI" id="CHEBI:28868"/>
        <dbReference type="EC" id="3.1.1.116"/>
    </reaction>
</comment>
<feature type="domain" description="AB hydrolase-1" evidence="12">
    <location>
        <begin position="45"/>
        <end position="149"/>
    </location>
</feature>
<dbReference type="AlphaFoldDB" id="A0AA36GPW9"/>
<evidence type="ECO:0000313" key="14">
    <source>
        <dbReference type="Proteomes" id="UP001176961"/>
    </source>
</evidence>
<evidence type="ECO:0000256" key="2">
    <source>
        <dbReference type="ARBA" id="ARBA00022801"/>
    </source>
</evidence>
<comment type="catalytic activity">
    <reaction evidence="10">
        <text>1-octadecanoyl-2-(9Z-octadecenoyl)-sn-glycerol + H2O = 2-(9Z-octadecenoyl)-glycerol + octadecanoate + H(+)</text>
        <dbReference type="Rhea" id="RHEA:77103"/>
        <dbReference type="ChEBI" id="CHEBI:15377"/>
        <dbReference type="ChEBI" id="CHEBI:15378"/>
        <dbReference type="ChEBI" id="CHEBI:25629"/>
        <dbReference type="ChEBI" id="CHEBI:73990"/>
        <dbReference type="ChEBI" id="CHEBI:75468"/>
    </reaction>
</comment>
<protein>
    <recommendedName>
        <fullName evidence="7">sn-1-specific diacylglycerol lipase ABHD11</fullName>
        <ecNumber evidence="3">3.1.1.116</ecNumber>
    </recommendedName>
    <alternativeName>
        <fullName evidence="4">Alpha/beta hydrolase domain-containing protein 11</fullName>
    </alternativeName>
</protein>
<evidence type="ECO:0000256" key="7">
    <source>
        <dbReference type="ARBA" id="ARBA00044064"/>
    </source>
</evidence>
<dbReference type="PANTHER" id="PTHR46118">
    <property type="entry name" value="PROTEIN ABHD11"/>
    <property type="match status" value="1"/>
</dbReference>
<name>A0AA36GPW9_CYLNA</name>
<comment type="catalytic activity">
    <reaction evidence="6">
        <text>a 1,3-diacyl-sn-glycerol + H2O = a 1-acyl-sn-glycerol + a fatty acid + H(+)</text>
        <dbReference type="Rhea" id="RHEA:38503"/>
        <dbReference type="ChEBI" id="CHEBI:15377"/>
        <dbReference type="ChEBI" id="CHEBI:15378"/>
        <dbReference type="ChEBI" id="CHEBI:28868"/>
        <dbReference type="ChEBI" id="CHEBI:64683"/>
        <dbReference type="ChEBI" id="CHEBI:77272"/>
    </reaction>
</comment>
<comment type="caution">
    <text evidence="13">The sequence shown here is derived from an EMBL/GenBank/DDBJ whole genome shotgun (WGS) entry which is preliminary data.</text>
</comment>
<comment type="catalytic activity">
    <reaction evidence="8">
        <text>1-octadecanoyl-2-(4Z,7Z,10Z,13Z,16Z,19Z-docosahexaenoyl)-sn-glycerol + H2O = 2-(4Z,7Z,10Z,13Z,16Z,19Z-docosahexaenoyl)-glycerol + octadecanoate + H(+)</text>
        <dbReference type="Rhea" id="RHEA:77107"/>
        <dbReference type="ChEBI" id="CHEBI:15377"/>
        <dbReference type="ChEBI" id="CHEBI:15378"/>
        <dbReference type="ChEBI" id="CHEBI:25629"/>
        <dbReference type="ChEBI" id="CHEBI:77129"/>
        <dbReference type="ChEBI" id="CHEBI:186738"/>
    </reaction>
</comment>
<evidence type="ECO:0000256" key="3">
    <source>
        <dbReference type="ARBA" id="ARBA00026104"/>
    </source>
</evidence>
<evidence type="ECO:0000256" key="6">
    <source>
        <dbReference type="ARBA" id="ARBA00043742"/>
    </source>
</evidence>
<comment type="similarity">
    <text evidence="1">Belongs to the AB hydrolase superfamily.</text>
</comment>
<organism evidence="13 14">
    <name type="scientific">Cylicocyclus nassatus</name>
    <name type="common">Nematode worm</name>
    <dbReference type="NCBI Taxonomy" id="53992"/>
    <lineage>
        <taxon>Eukaryota</taxon>
        <taxon>Metazoa</taxon>
        <taxon>Ecdysozoa</taxon>
        <taxon>Nematoda</taxon>
        <taxon>Chromadorea</taxon>
        <taxon>Rhabditida</taxon>
        <taxon>Rhabditina</taxon>
        <taxon>Rhabditomorpha</taxon>
        <taxon>Strongyloidea</taxon>
        <taxon>Strongylidae</taxon>
        <taxon>Cylicocyclus</taxon>
    </lineage>
</organism>
<evidence type="ECO:0000313" key="13">
    <source>
        <dbReference type="EMBL" id="CAJ0596006.1"/>
    </source>
</evidence>
<dbReference type="SUPFAM" id="SSF53474">
    <property type="entry name" value="alpha/beta-Hydrolases"/>
    <property type="match status" value="1"/>
</dbReference>
<dbReference type="EMBL" id="CATQJL010000112">
    <property type="protein sequence ID" value="CAJ0596006.1"/>
    <property type="molecule type" value="Genomic_DNA"/>
</dbReference>
<reference evidence="13" key="1">
    <citation type="submission" date="2023-07" db="EMBL/GenBank/DDBJ databases">
        <authorList>
            <consortium name="CYATHOMIX"/>
        </authorList>
    </citation>
    <scope>NUCLEOTIDE SEQUENCE</scope>
    <source>
        <strain evidence="13">N/A</strain>
    </source>
</reference>
<keyword evidence="2" id="KW-0378">Hydrolase</keyword>
<evidence type="ECO:0000256" key="4">
    <source>
        <dbReference type="ARBA" id="ARBA00042703"/>
    </source>
</evidence>
<evidence type="ECO:0000256" key="1">
    <source>
        <dbReference type="ARBA" id="ARBA00008645"/>
    </source>
</evidence>
<evidence type="ECO:0000256" key="9">
    <source>
        <dbReference type="ARBA" id="ARBA00048504"/>
    </source>
</evidence>
<evidence type="ECO:0000256" key="10">
    <source>
        <dbReference type="ARBA" id="ARBA00048513"/>
    </source>
</evidence>
<dbReference type="Pfam" id="PF00561">
    <property type="entry name" value="Abhydrolase_1"/>
    <property type="match status" value="1"/>
</dbReference>
<sequence>MTILPRRILSLKWNCTIPKRGCSVGTPLELVSARYGDPSKDRSRPPLVICHGLFGQKNNWNSVSKTMQRRLGCTIYCVDLRNHGESPWSDTMSYDEMGEDLAAFLGNICKETGFSQFHLLGHSMGGRLVMRMAVHPSWQRLIDRLIVEDVSPKVYDLDFKAHVTFRSYIHAMAALDMTKSRKELLKELEHIVPDIGTRQFLLTNLAPSENGVSRWRCNLEAIDKNLEGILRFTVPDGVFKGPTLFVYGEKSGYIRDQDRDYVRTLFPDVRFDSIANSGHWVHAEQPDAFMNSVCRFLE</sequence>
<evidence type="ECO:0000256" key="11">
    <source>
        <dbReference type="ARBA" id="ARBA00048919"/>
    </source>
</evidence>
<gene>
    <name evidence="13" type="ORF">CYNAS_LOCUS7989</name>
</gene>
<evidence type="ECO:0000256" key="5">
    <source>
        <dbReference type="ARBA" id="ARBA00043667"/>
    </source>
</evidence>
<proteinExistence type="inferred from homology"/>
<dbReference type="InterPro" id="IPR029058">
    <property type="entry name" value="AB_hydrolase_fold"/>
</dbReference>
<dbReference type="Proteomes" id="UP001176961">
    <property type="component" value="Unassembled WGS sequence"/>
</dbReference>
<keyword evidence="14" id="KW-1185">Reference proteome</keyword>
<dbReference type="GO" id="GO:0052689">
    <property type="term" value="F:carboxylic ester hydrolase activity"/>
    <property type="evidence" value="ECO:0007669"/>
    <property type="project" value="TreeGrafter"/>
</dbReference>